<reference evidence="2 3" key="1">
    <citation type="journal article" date="2006" name="Proc. Natl. Acad. Sci. U.S.A.">
        <title>Molecular genetic anatomy of inter- and intraserotype variation in the human bacterial pathogen group A Streptococcus.</title>
        <authorList>
            <person name="Beres S.B."/>
            <person name="Richter E.W."/>
            <person name="Nagiec M.J."/>
            <person name="Sumby P."/>
            <person name="Porcella S.F."/>
            <person name="DeLeo F.R."/>
            <person name="Musser J.M."/>
        </authorList>
    </citation>
    <scope>NUCLEOTIDE SEQUENCE [LARGE SCALE GENOMIC DNA]</scope>
    <source>
        <strain evidence="2 3">MGAS9429</strain>
    </source>
</reference>
<accession>Q1JLV9</accession>
<feature type="transmembrane region" description="Helical" evidence="1">
    <location>
        <begin position="21"/>
        <end position="45"/>
    </location>
</feature>
<evidence type="ECO:0000313" key="3">
    <source>
        <dbReference type="Proteomes" id="UP000002433"/>
    </source>
</evidence>
<dbReference type="EMBL" id="CP000259">
    <property type="protein sequence ID" value="ABF32110.1"/>
    <property type="molecule type" value="Genomic_DNA"/>
</dbReference>
<gene>
    <name evidence="2" type="ordered locus">MGAS9429_Spy0922</name>
</gene>
<keyword evidence="1" id="KW-0472">Membrane</keyword>
<protein>
    <submittedName>
        <fullName evidence="2">Lantibiotic transport permease protein</fullName>
    </submittedName>
</protein>
<proteinExistence type="predicted"/>
<keyword evidence="1" id="KW-1133">Transmembrane helix</keyword>
<evidence type="ECO:0000256" key="1">
    <source>
        <dbReference type="SAM" id="Phobius"/>
    </source>
</evidence>
<name>Q1JLV9_STRPC</name>
<keyword evidence="1" id="KW-0812">Transmembrane</keyword>
<evidence type="ECO:0000313" key="2">
    <source>
        <dbReference type="EMBL" id="ABF32110.1"/>
    </source>
</evidence>
<dbReference type="HOGENOM" id="CLU_2920882_0_0_9"/>
<dbReference type="AlphaFoldDB" id="Q1JLV9"/>
<organism evidence="2 3">
    <name type="scientific">Streptococcus pyogenes serotype M12 (strain MGAS9429)</name>
    <dbReference type="NCBI Taxonomy" id="370551"/>
    <lineage>
        <taxon>Bacteria</taxon>
        <taxon>Bacillati</taxon>
        <taxon>Bacillota</taxon>
        <taxon>Bacilli</taxon>
        <taxon>Lactobacillales</taxon>
        <taxon>Streptococcaceae</taxon>
        <taxon>Streptococcus</taxon>
    </lineage>
</organism>
<dbReference type="KEGG" id="spk:MGAS9429_Spy0922"/>
<sequence>MIKAQLKNLIKTIHLVKEAGFSLLVFSIAISLFQGILPIFSMLLVQKMLNIITTDIKIFTH</sequence>
<dbReference type="Proteomes" id="UP000002433">
    <property type="component" value="Chromosome"/>
</dbReference>